<dbReference type="KEGG" id="cqn:G7Y29_09555"/>
<protein>
    <recommendedName>
        <fullName evidence="2">DUF1023 domain-containing protein</fullName>
    </recommendedName>
</protein>
<accession>A0A7T0PED0</accession>
<evidence type="ECO:0000256" key="1">
    <source>
        <dbReference type="SAM" id="Phobius"/>
    </source>
</evidence>
<keyword evidence="1" id="KW-1133">Transmembrane helix</keyword>
<evidence type="ECO:0000313" key="4">
    <source>
        <dbReference type="Proteomes" id="UP000594586"/>
    </source>
</evidence>
<organism evidence="3 4">
    <name type="scientific">Corynebacterium qintianiae</name>
    <dbReference type="NCBI Taxonomy" id="2709392"/>
    <lineage>
        <taxon>Bacteria</taxon>
        <taxon>Bacillati</taxon>
        <taxon>Actinomycetota</taxon>
        <taxon>Actinomycetes</taxon>
        <taxon>Mycobacteriales</taxon>
        <taxon>Corynebacteriaceae</taxon>
        <taxon>Corynebacterium</taxon>
    </lineage>
</organism>
<gene>
    <name evidence="3" type="ORF">G7Y29_09555</name>
</gene>
<keyword evidence="1" id="KW-0472">Membrane</keyword>
<dbReference type="InterPro" id="IPR010427">
    <property type="entry name" value="DUF1023"/>
</dbReference>
<dbReference type="Pfam" id="PF06259">
    <property type="entry name" value="Abhydrolase_8"/>
    <property type="match status" value="1"/>
</dbReference>
<proteinExistence type="predicted"/>
<keyword evidence="4" id="KW-1185">Reference proteome</keyword>
<dbReference type="Proteomes" id="UP000594586">
    <property type="component" value="Chromosome"/>
</dbReference>
<keyword evidence="1" id="KW-0812">Transmembrane</keyword>
<reference evidence="3 4" key="1">
    <citation type="submission" date="2020-11" db="EMBL/GenBank/DDBJ databases">
        <title>Corynebacterium sp. MC1420.</title>
        <authorList>
            <person name="Zhou J."/>
        </authorList>
    </citation>
    <scope>NUCLEOTIDE SEQUENCE [LARGE SCALE GENOMIC DNA]</scope>
    <source>
        <strain evidence="3 4">MC1420</strain>
    </source>
</reference>
<dbReference type="SUPFAM" id="SSF53474">
    <property type="entry name" value="alpha/beta-Hydrolases"/>
    <property type="match status" value="1"/>
</dbReference>
<dbReference type="InterPro" id="IPR029058">
    <property type="entry name" value="AB_hydrolase_fold"/>
</dbReference>
<feature type="domain" description="DUF1023" evidence="2">
    <location>
        <begin position="186"/>
        <end position="338"/>
    </location>
</feature>
<feature type="transmembrane region" description="Helical" evidence="1">
    <location>
        <begin position="44"/>
        <end position="66"/>
    </location>
</feature>
<dbReference type="AlphaFoldDB" id="A0A7T0PED0"/>
<name>A0A7T0PED0_9CORY</name>
<dbReference type="RefSeq" id="WP_165002349.1">
    <property type="nucleotide sequence ID" value="NZ_CP064955.1"/>
</dbReference>
<sequence>MNNPHSLYHPRLDPADLRTASSALTRAAADSRTRAGDIEHAPDIILATGFAGATAALGVAAFPLWATRLLSSATMLEHAAQILGSSASVQEKLDELAYVALHLHLAEVVHQLNLIAWLLDLNIARALRELGRGAGADGETGDRLADHPREPLPAIDARLASTVPASTLQEIRAAGGTLLEVGPGGTTVMVGDTVDPARVTTMVAGVSTGRPEQLAGELAKAHVVAKATGGSVVVWQGYTPPPSVVHGIDPSAARDGGAELAQFQAALHERYPHARQTVVAHSYGTVVAARAAEGPGLFVDDLWLLGSPGVAASSVDKLELLGSNPQVFVADADRDPIAVTRFRHDAAHGYSPSAEAFGATRVDGVRGGHGAYFTDPVLLDALARAGR</sequence>
<dbReference type="Gene3D" id="3.40.50.1820">
    <property type="entry name" value="alpha/beta hydrolase"/>
    <property type="match status" value="1"/>
</dbReference>
<dbReference type="EMBL" id="CP064955">
    <property type="protein sequence ID" value="QPK83071.1"/>
    <property type="molecule type" value="Genomic_DNA"/>
</dbReference>
<evidence type="ECO:0000313" key="3">
    <source>
        <dbReference type="EMBL" id="QPK83071.1"/>
    </source>
</evidence>
<evidence type="ECO:0000259" key="2">
    <source>
        <dbReference type="Pfam" id="PF06259"/>
    </source>
</evidence>